<comment type="caution">
    <text evidence="1">The sequence shown here is derived from an EMBL/GenBank/DDBJ whole genome shotgun (WGS) entry which is preliminary data.</text>
</comment>
<sequence>MKQLLGIYMILILGLLLAACNPESIKTIGATKYYVEIDHSGEKYKEQGNTRYKYELAGFNEDGKGKNLTFTANHSLKKRCLFTD</sequence>
<dbReference type="InterPro" id="IPR036166">
    <property type="entry name" value="YxeA-like_sf"/>
</dbReference>
<dbReference type="InterPro" id="IPR006542">
    <property type="entry name" value="DUF1093"/>
</dbReference>
<dbReference type="EMBL" id="JAWDIP010000004">
    <property type="protein sequence ID" value="MDY0395824.1"/>
    <property type="molecule type" value="Genomic_DNA"/>
</dbReference>
<dbReference type="PANTHER" id="PTHR36433">
    <property type="entry name" value="HYPOTHETICAL CYTOSOLIC PROTEIN"/>
    <property type="match status" value="1"/>
</dbReference>
<dbReference type="Pfam" id="PF06486">
    <property type="entry name" value="DUF1093"/>
    <property type="match status" value="1"/>
</dbReference>
<protein>
    <submittedName>
        <fullName evidence="1">YxeA family protein</fullName>
    </submittedName>
</protein>
<reference evidence="1 2" key="1">
    <citation type="submission" date="2023-10" db="EMBL/GenBank/DDBJ databases">
        <title>Virgibacillus halophilus 5B73C genome.</title>
        <authorList>
            <person name="Miliotis G."/>
            <person name="Sengupta P."/>
            <person name="Hameed A."/>
            <person name="Chuvochina M."/>
            <person name="Mcdonagh F."/>
            <person name="Simpson A.C."/>
            <person name="Singh N.K."/>
            <person name="Rekha P.D."/>
            <person name="Raman K."/>
            <person name="Hugenholtz P."/>
            <person name="Venkateswaran K."/>
        </authorList>
    </citation>
    <scope>NUCLEOTIDE SEQUENCE [LARGE SCALE GENOMIC DNA]</scope>
    <source>
        <strain evidence="1 2">5B73C</strain>
    </source>
</reference>
<organism evidence="1 2">
    <name type="scientific">Tigheibacillus halophilus</name>
    <dbReference type="NCBI Taxonomy" id="361280"/>
    <lineage>
        <taxon>Bacteria</taxon>
        <taxon>Bacillati</taxon>
        <taxon>Bacillota</taxon>
        <taxon>Bacilli</taxon>
        <taxon>Bacillales</taxon>
        <taxon>Bacillaceae</taxon>
        <taxon>Tigheibacillus</taxon>
    </lineage>
</organism>
<dbReference type="Gene3D" id="2.40.50.480">
    <property type="match status" value="1"/>
</dbReference>
<evidence type="ECO:0000313" key="2">
    <source>
        <dbReference type="Proteomes" id="UP001281447"/>
    </source>
</evidence>
<gene>
    <name evidence="1" type="ORF">RWE15_17290</name>
</gene>
<evidence type="ECO:0000313" key="1">
    <source>
        <dbReference type="EMBL" id="MDY0395824.1"/>
    </source>
</evidence>
<keyword evidence="2" id="KW-1185">Reference proteome</keyword>
<name>A0ABU5C9C2_9BACI</name>
<dbReference type="Proteomes" id="UP001281447">
    <property type="component" value="Unassembled WGS sequence"/>
</dbReference>
<dbReference type="SUPFAM" id="SSF159121">
    <property type="entry name" value="BC4932-like"/>
    <property type="match status" value="1"/>
</dbReference>
<proteinExistence type="predicted"/>
<accession>A0ABU5C9C2</accession>
<dbReference type="PROSITE" id="PS51257">
    <property type="entry name" value="PROKAR_LIPOPROTEIN"/>
    <property type="match status" value="1"/>
</dbReference>
<dbReference type="NCBIfam" id="TIGR01655">
    <property type="entry name" value="yxeA_fam"/>
    <property type="match status" value="1"/>
</dbReference>
<dbReference type="PANTHER" id="PTHR36433:SF2">
    <property type="entry name" value="YXEA FAMILY PROTEIN"/>
    <property type="match status" value="1"/>
</dbReference>